<keyword evidence="3" id="KW-1185">Reference proteome</keyword>
<feature type="compositionally biased region" description="Low complexity" evidence="1">
    <location>
        <begin position="1"/>
        <end position="24"/>
    </location>
</feature>
<reference evidence="2" key="1">
    <citation type="submission" date="2023-04" db="EMBL/GenBank/DDBJ databases">
        <title>Phytophthora lilii NBRC 32176.</title>
        <authorList>
            <person name="Ichikawa N."/>
            <person name="Sato H."/>
            <person name="Tonouchi N."/>
        </authorList>
    </citation>
    <scope>NUCLEOTIDE SEQUENCE</scope>
    <source>
        <strain evidence="2">NBRC 32176</strain>
    </source>
</reference>
<protein>
    <submittedName>
        <fullName evidence="2">Unnamed protein product</fullName>
    </submittedName>
</protein>
<accession>A0A9W6YEG3</accession>
<organism evidence="2 3">
    <name type="scientific">Phytophthora lilii</name>
    <dbReference type="NCBI Taxonomy" id="2077276"/>
    <lineage>
        <taxon>Eukaryota</taxon>
        <taxon>Sar</taxon>
        <taxon>Stramenopiles</taxon>
        <taxon>Oomycota</taxon>
        <taxon>Peronosporomycetes</taxon>
        <taxon>Peronosporales</taxon>
        <taxon>Peronosporaceae</taxon>
        <taxon>Phytophthora</taxon>
    </lineage>
</organism>
<sequence length="129" mass="14030">MKPKPSAAAAAKDAAAAYTTATPPVTAPPPTTSPPAKMRVNFAVSLWTLKSKDGVLTTEEDVDTNQRRYYGRAIRLLKDVGSEFKDALEDCRHLRVKAGAVAERPNGPRKPRATRPVLTEDTITNMKKV</sequence>
<dbReference type="EMBL" id="BSXW01012465">
    <property type="protein sequence ID" value="GMF65407.1"/>
    <property type="molecule type" value="Genomic_DNA"/>
</dbReference>
<dbReference type="Proteomes" id="UP001165083">
    <property type="component" value="Unassembled WGS sequence"/>
</dbReference>
<name>A0A9W6YEG3_9STRA</name>
<comment type="caution">
    <text evidence="2">The sequence shown here is derived from an EMBL/GenBank/DDBJ whole genome shotgun (WGS) entry which is preliminary data.</text>
</comment>
<feature type="region of interest" description="Disordered" evidence="1">
    <location>
        <begin position="1"/>
        <end position="37"/>
    </location>
</feature>
<proteinExistence type="predicted"/>
<dbReference type="AlphaFoldDB" id="A0A9W6YEG3"/>
<evidence type="ECO:0000313" key="3">
    <source>
        <dbReference type="Proteomes" id="UP001165083"/>
    </source>
</evidence>
<evidence type="ECO:0000256" key="1">
    <source>
        <dbReference type="SAM" id="MobiDB-lite"/>
    </source>
</evidence>
<gene>
    <name evidence="2" type="ORF">Plil01_001807700</name>
</gene>
<evidence type="ECO:0000313" key="2">
    <source>
        <dbReference type="EMBL" id="GMF65407.1"/>
    </source>
</evidence>